<accession>A0A1M2UX99</accession>
<dbReference type="SUPFAM" id="SSF50952">
    <property type="entry name" value="Soluble quinoprotein glucose dehydrogenase"/>
    <property type="match status" value="1"/>
</dbReference>
<dbReference type="InterPro" id="IPR011042">
    <property type="entry name" value="6-blade_b-propeller_TolB-like"/>
</dbReference>
<evidence type="ECO:0000313" key="3">
    <source>
        <dbReference type="Proteomes" id="UP000183986"/>
    </source>
</evidence>
<reference evidence="2" key="1">
    <citation type="submission" date="2016-11" db="EMBL/GenBank/DDBJ databases">
        <title>Draft Genome Sequence of Marinobacter hydrocarbonoclasticus strain STW2, a polyaromatic aromatic hydrocarbon degrading and denitrifying bacterium from rhizosphere of Seagrass Enhalus acodoides.</title>
        <authorList>
            <person name="Ling J."/>
            <person name="Dong J."/>
        </authorList>
    </citation>
    <scope>NUCLEOTIDE SEQUENCE [LARGE SCALE GENOMIC DNA]</scope>
    <source>
        <strain evidence="2">STW2</strain>
    </source>
</reference>
<dbReference type="Pfam" id="PF07995">
    <property type="entry name" value="GSDH"/>
    <property type="match status" value="1"/>
</dbReference>
<dbReference type="Gene3D" id="2.120.10.30">
    <property type="entry name" value="TolB, C-terminal domain"/>
    <property type="match status" value="1"/>
</dbReference>
<dbReference type="InterPro" id="IPR012938">
    <property type="entry name" value="Glc/Sorbosone_DH"/>
</dbReference>
<dbReference type="PANTHER" id="PTHR19328">
    <property type="entry name" value="HEDGEHOG-INTERACTING PROTEIN"/>
    <property type="match status" value="1"/>
</dbReference>
<name>A0A1M2UX99_MARNT</name>
<comment type="caution">
    <text evidence="2">The sequence shown here is derived from an EMBL/GenBank/DDBJ whole genome shotgun (WGS) entry which is preliminary data.</text>
</comment>
<dbReference type="OrthoDB" id="9770043at2"/>
<organism evidence="2 3">
    <name type="scientific">Marinobacter nauticus</name>
    <name type="common">Marinobacter hydrocarbonoclasticus</name>
    <name type="synonym">Marinobacter aquaeolei</name>
    <dbReference type="NCBI Taxonomy" id="2743"/>
    <lineage>
        <taxon>Bacteria</taxon>
        <taxon>Pseudomonadati</taxon>
        <taxon>Pseudomonadota</taxon>
        <taxon>Gammaproteobacteria</taxon>
        <taxon>Pseudomonadales</taxon>
        <taxon>Marinobacteraceae</taxon>
        <taxon>Marinobacter</taxon>
    </lineage>
</organism>
<evidence type="ECO:0000313" key="2">
    <source>
        <dbReference type="EMBL" id="OJS99968.1"/>
    </source>
</evidence>
<dbReference type="AlphaFoldDB" id="A0A1M2UX99"/>
<dbReference type="InterPro" id="IPR011041">
    <property type="entry name" value="Quinoprot_gluc/sorb_DH_b-prop"/>
</dbReference>
<sequence length="534" mass="59043">MKSLEFPNVDKPSGWAGVLVLLSAMFVSGGVSAGYQTMKNDCSGLPKLPLSSIEGTCVGLIAGPETGFIKPRKALQVPGENKLFVTDMGGWSDNRGVLWLLEFTSSDGFSGEFRATKLATGLSLPHEIKLGSDGAFYLGEADRITRFFLIKNELTDPEVVVSDLPYIPDDYQHPLTSFTFLANGDLLVNVGSKTDACGNSGGKCEEVEHVGLRLYPFRQKTNSWDPNYRMYATGLRNSMALVVHPSGTILQAENSSDIPSAEEPYEEINVVREGGFYGWPYCLNRAFDQKKIPNGCEIPNYVEPLSLMPPHVAPLDMIYYEGDVLPMLQGKLLISWHGYRVVGNRLVSYRVNSEGLPLLSDSPVQYFKDPIPPSETFSTHLFSPEGGTQSDAQHEEVIGRWNDVPGLRPEGAPVGLLQLEDGTLLIVDDKNKALLRLAPGEEYRDSAQKSRAEIAQSYKFGRAVLDVMRNRCGDCHNELKVEHARVLNADQWLSVENGMTILEHRLTDHPRRMPPGQPLDSEDLNLILNSLKDD</sequence>
<protein>
    <recommendedName>
        <fullName evidence="1">Glucose/Sorbosone dehydrogenase domain-containing protein</fullName>
    </recommendedName>
</protein>
<proteinExistence type="predicted"/>
<keyword evidence="3" id="KW-1185">Reference proteome</keyword>
<feature type="domain" description="Glucose/Sorbosone dehydrogenase" evidence="1">
    <location>
        <begin position="142"/>
        <end position="335"/>
    </location>
</feature>
<dbReference type="RefSeq" id="WP_072676924.1">
    <property type="nucleotide sequence ID" value="NZ_MPKY01000001.1"/>
</dbReference>
<evidence type="ECO:0000259" key="1">
    <source>
        <dbReference type="Pfam" id="PF07995"/>
    </source>
</evidence>
<dbReference type="PANTHER" id="PTHR19328:SF53">
    <property type="entry name" value="MEMBRANE PROTEIN"/>
    <property type="match status" value="1"/>
</dbReference>
<gene>
    <name evidence="2" type="ORF">BEE62_07595</name>
</gene>
<dbReference type="EMBL" id="MPKY01000001">
    <property type="protein sequence ID" value="OJS99968.1"/>
    <property type="molecule type" value="Genomic_DNA"/>
</dbReference>
<dbReference type="Proteomes" id="UP000183986">
    <property type="component" value="Unassembled WGS sequence"/>
</dbReference>